<feature type="compositionally biased region" description="Low complexity" evidence="1">
    <location>
        <begin position="1033"/>
        <end position="1046"/>
    </location>
</feature>
<evidence type="ECO:0000313" key="2">
    <source>
        <dbReference type="EMBL" id="KAJ4488864.1"/>
    </source>
</evidence>
<feature type="compositionally biased region" description="Low complexity" evidence="1">
    <location>
        <begin position="310"/>
        <end position="351"/>
    </location>
</feature>
<feature type="region of interest" description="Disordered" evidence="1">
    <location>
        <begin position="271"/>
        <end position="404"/>
    </location>
</feature>
<feature type="region of interest" description="Disordered" evidence="1">
    <location>
        <begin position="1004"/>
        <end position="1051"/>
    </location>
</feature>
<sequence>MTSRQLKLARNAHKSVSKQALELEDDLGWKHPAELIYSTGKYWTDKKLLYYCLANALSVSLSSTPSPGICYVSDGKKTVVVSERYRIPIIYVSRWQWTKLKGLLTANEEEKNRRWPEEKYEVLHIARVWKILTDEGPPSESLNSSYGKEERLEVVKKWKCHTLDRVLTRFRMGCFSSEPTRVEKFWDQYKESEYSKNVLEFDWRNWLSQPRDGVALHETDFSSELNPEYLMRGLVEMDGAWLWETPSQPIPDGIPAWSLRGTAGSMFVRQARTSTAKPANSAAASASARVASKPLSAASDSQTPPRARRTQNTASASASATAPSHITSSSARPTGTAPTLTSTNTTSAPVTRPIYGLPRPPATASPGLKKASLPPKTDRGELSSVPVITSAKSSKRSSEISTSQKQVEVKSTANITGDSISVVLQKPKTISKQSNKNTILTSKNASSAPIPSPPAPMSTSTTGHRPVISTPSSLTTVVSSASPIPTPAPPPTPSMQSIPSLLPSNDAMEPASSPKTKSKSTPTVQVPSTSSNHNSPTVTTTAVTSTNHPLSDPQVLAHETNASSSVSMPKRRSPDNSSASSSRIQTPITPSQTFVIPVNPRDVRDLTIVTNTSQSDSEGTVKFDIDTNGAKMNDDEGTRTATISPDRTLPSAPLPLQNSLLGGSSRDLPPHPRPSLHHPVPRSYNVVSPHPVPPSVTSPVTAVVPSVDSISSSSSESSEPPSKPSSISQTSATKSNALTVDLTSPANAIQNGDQRPARKTSKISNSVNPLSPPVYTDSPSDAAASVLTIPSTKSNSATTTGTPTITTFNDISTTSTGDTGERDLKELKDDMKMRNIDDSAKSTKPTRPNGREHGNGTGAGVKRSGSPLEKPGPSKIQQTPRNSQHHSAPVSPPHPPSHPSSSPHSLPLRDIPSHPSHLTPDTSETFTEIPGLGNFPIPPSPKLRIIELPPVNTHGSTTTTTEVLRNTVPIIKVTRTTDAMDTSMDTSESETKQMTSLIRPSIPVTSFRPNVEPQPSLDFLNSNGNATMNGGLSSTPSSSRSSTTMSLHDSFTPSVPLEHLIRAQGKGGNKNQARSQGYTMKGESKPDSAELDADIFEGSGTVGNKGVGRTDGTGSTGSTGSTTGSGSSSTPFSLSRHTLAHLLGEPSNSPIK</sequence>
<proteinExistence type="predicted"/>
<dbReference type="EMBL" id="JANVFS010000008">
    <property type="protein sequence ID" value="KAJ4488864.1"/>
    <property type="molecule type" value="Genomic_DNA"/>
</dbReference>
<reference evidence="2" key="1">
    <citation type="submission" date="2022-08" db="EMBL/GenBank/DDBJ databases">
        <authorList>
            <consortium name="DOE Joint Genome Institute"/>
            <person name="Min B."/>
            <person name="Riley R."/>
            <person name="Sierra-Patev S."/>
            <person name="Naranjo-Ortiz M."/>
            <person name="Looney B."/>
            <person name="Konkel Z."/>
            <person name="Slot J.C."/>
            <person name="Sakamoto Y."/>
            <person name="Steenwyk J.L."/>
            <person name="Rokas A."/>
            <person name="Carro J."/>
            <person name="Camarero S."/>
            <person name="Ferreira P."/>
            <person name="Molpeceres G."/>
            <person name="Ruiz-Duenas F.J."/>
            <person name="Serrano A."/>
            <person name="Henrissat B."/>
            <person name="Drula E."/>
            <person name="Hughes K.W."/>
            <person name="Mata J.L."/>
            <person name="Ishikawa N.K."/>
            <person name="Vargas-Isla R."/>
            <person name="Ushijima S."/>
            <person name="Smith C.A."/>
            <person name="Ahrendt S."/>
            <person name="Andreopoulos W."/>
            <person name="He G."/>
            <person name="Labutti K."/>
            <person name="Lipzen A."/>
            <person name="Ng V."/>
            <person name="Sandor L."/>
            <person name="Barry K."/>
            <person name="Martinez A.T."/>
            <person name="Xiao Y."/>
            <person name="Gibbons J.G."/>
            <person name="Terashima K."/>
            <person name="Hibbett D.S."/>
            <person name="Grigoriev I.V."/>
        </authorList>
    </citation>
    <scope>NUCLEOTIDE SEQUENCE</scope>
    <source>
        <strain evidence="2">Sp2 HRB7682 ss15</strain>
    </source>
</reference>
<evidence type="ECO:0000313" key="3">
    <source>
        <dbReference type="Proteomes" id="UP001150238"/>
    </source>
</evidence>
<feature type="compositionally biased region" description="Low complexity" evidence="1">
    <location>
        <begin position="697"/>
        <end position="728"/>
    </location>
</feature>
<protein>
    <submittedName>
        <fullName evidence="2">Uncharacterized protein</fullName>
    </submittedName>
</protein>
<evidence type="ECO:0000256" key="1">
    <source>
        <dbReference type="SAM" id="MobiDB-lite"/>
    </source>
</evidence>
<feature type="compositionally biased region" description="Polar residues" evidence="1">
    <location>
        <begin position="1069"/>
        <end position="1078"/>
    </location>
</feature>
<feature type="compositionally biased region" description="Polar residues" evidence="1">
    <location>
        <begin position="729"/>
        <end position="753"/>
    </location>
</feature>
<dbReference type="AlphaFoldDB" id="A0A9W9AUL9"/>
<feature type="compositionally biased region" description="Low complexity" evidence="1">
    <location>
        <begin position="510"/>
        <end position="549"/>
    </location>
</feature>
<feature type="compositionally biased region" description="Polar residues" evidence="1">
    <location>
        <begin position="433"/>
        <end position="444"/>
    </location>
</feature>
<dbReference type="Proteomes" id="UP001150238">
    <property type="component" value="Unassembled WGS sequence"/>
</dbReference>
<feature type="compositionally biased region" description="Low complexity" evidence="1">
    <location>
        <begin position="1118"/>
        <end position="1130"/>
    </location>
</feature>
<gene>
    <name evidence="2" type="ORF">C8J55DRAFT_557885</name>
</gene>
<organism evidence="2 3">
    <name type="scientific">Lentinula lateritia</name>
    <dbReference type="NCBI Taxonomy" id="40482"/>
    <lineage>
        <taxon>Eukaryota</taxon>
        <taxon>Fungi</taxon>
        <taxon>Dikarya</taxon>
        <taxon>Basidiomycota</taxon>
        <taxon>Agaricomycotina</taxon>
        <taxon>Agaricomycetes</taxon>
        <taxon>Agaricomycetidae</taxon>
        <taxon>Agaricales</taxon>
        <taxon>Marasmiineae</taxon>
        <taxon>Omphalotaceae</taxon>
        <taxon>Lentinula</taxon>
    </lineage>
</organism>
<feature type="compositionally biased region" description="Polar residues" evidence="1">
    <location>
        <begin position="808"/>
        <end position="818"/>
    </location>
</feature>
<feature type="compositionally biased region" description="Low complexity" evidence="1">
    <location>
        <begin position="457"/>
        <end position="483"/>
    </location>
</feature>
<feature type="compositionally biased region" description="Gly residues" evidence="1">
    <location>
        <begin position="1100"/>
        <end position="1117"/>
    </location>
</feature>
<feature type="compositionally biased region" description="Polar residues" evidence="1">
    <location>
        <begin position="584"/>
        <end position="594"/>
    </location>
</feature>
<reference evidence="2" key="2">
    <citation type="journal article" date="2023" name="Proc. Natl. Acad. Sci. U.S.A.">
        <title>A global phylogenomic analysis of the shiitake genus Lentinula.</title>
        <authorList>
            <person name="Sierra-Patev S."/>
            <person name="Min B."/>
            <person name="Naranjo-Ortiz M."/>
            <person name="Looney B."/>
            <person name="Konkel Z."/>
            <person name="Slot J.C."/>
            <person name="Sakamoto Y."/>
            <person name="Steenwyk J.L."/>
            <person name="Rokas A."/>
            <person name="Carro J."/>
            <person name="Camarero S."/>
            <person name="Ferreira P."/>
            <person name="Molpeceres G."/>
            <person name="Ruiz-Duenas F.J."/>
            <person name="Serrano A."/>
            <person name="Henrissat B."/>
            <person name="Drula E."/>
            <person name="Hughes K.W."/>
            <person name="Mata J.L."/>
            <person name="Ishikawa N.K."/>
            <person name="Vargas-Isla R."/>
            <person name="Ushijima S."/>
            <person name="Smith C.A."/>
            <person name="Donoghue J."/>
            <person name="Ahrendt S."/>
            <person name="Andreopoulos W."/>
            <person name="He G."/>
            <person name="LaButti K."/>
            <person name="Lipzen A."/>
            <person name="Ng V."/>
            <person name="Riley R."/>
            <person name="Sandor L."/>
            <person name="Barry K."/>
            <person name="Martinez A.T."/>
            <person name="Xiao Y."/>
            <person name="Gibbons J.G."/>
            <person name="Terashima K."/>
            <person name="Grigoriev I.V."/>
            <person name="Hibbett D."/>
        </authorList>
    </citation>
    <scope>NUCLEOTIDE SEQUENCE</scope>
    <source>
        <strain evidence="2">Sp2 HRB7682 ss15</strain>
    </source>
</reference>
<comment type="caution">
    <text evidence="2">The sequence shown here is derived from an EMBL/GenBank/DDBJ whole genome shotgun (WGS) entry which is preliminary data.</text>
</comment>
<feature type="compositionally biased region" description="Polar residues" evidence="1">
    <location>
        <begin position="1019"/>
        <end position="1032"/>
    </location>
</feature>
<feature type="compositionally biased region" description="Pro residues" evidence="1">
    <location>
        <begin position="484"/>
        <end position="493"/>
    </location>
</feature>
<feature type="region of interest" description="Disordered" evidence="1">
    <location>
        <begin position="1063"/>
        <end position="1152"/>
    </location>
</feature>
<feature type="region of interest" description="Disordered" evidence="1">
    <location>
        <begin position="610"/>
        <end position="780"/>
    </location>
</feature>
<feature type="region of interest" description="Disordered" evidence="1">
    <location>
        <begin position="433"/>
        <end position="597"/>
    </location>
</feature>
<feature type="region of interest" description="Disordered" evidence="1">
    <location>
        <begin position="792"/>
        <end position="935"/>
    </location>
</feature>
<feature type="compositionally biased region" description="Basic and acidic residues" evidence="1">
    <location>
        <begin position="819"/>
        <end position="841"/>
    </location>
</feature>
<feature type="compositionally biased region" description="Low complexity" evidence="1">
    <location>
        <begin position="274"/>
        <end position="292"/>
    </location>
</feature>
<feature type="compositionally biased region" description="Low complexity" evidence="1">
    <location>
        <begin position="792"/>
        <end position="807"/>
    </location>
</feature>
<accession>A0A9W9AUL9</accession>
<name>A0A9W9AUL9_9AGAR</name>